<keyword evidence="4" id="KW-1185">Reference proteome</keyword>
<dbReference type="Gene3D" id="2.120.10.30">
    <property type="entry name" value="TolB, C-terminal domain"/>
    <property type="match status" value="2"/>
</dbReference>
<evidence type="ECO:0000313" key="3">
    <source>
        <dbReference type="EMBL" id="PWK18871.1"/>
    </source>
</evidence>
<feature type="signal peptide" evidence="2">
    <location>
        <begin position="1"/>
        <end position="19"/>
    </location>
</feature>
<accession>A0A316DLC5</accession>
<dbReference type="InterPro" id="IPR011659">
    <property type="entry name" value="WD40"/>
</dbReference>
<proteinExistence type="inferred from homology"/>
<protein>
    <submittedName>
        <fullName evidence="3">WD40 repeat protein</fullName>
    </submittedName>
</protein>
<comment type="caution">
    <text evidence="3">The sequence shown here is derived from an EMBL/GenBank/DDBJ whole genome shotgun (WGS) entry which is preliminary data.</text>
</comment>
<dbReference type="EMBL" id="QGGO01000028">
    <property type="protein sequence ID" value="PWK18871.1"/>
    <property type="molecule type" value="Genomic_DNA"/>
</dbReference>
<keyword evidence="2" id="KW-0732">Signal</keyword>
<dbReference type="InterPro" id="IPR011042">
    <property type="entry name" value="6-blade_b-propeller_TolB-like"/>
</dbReference>
<dbReference type="Proteomes" id="UP000245489">
    <property type="component" value="Unassembled WGS sequence"/>
</dbReference>
<dbReference type="RefSeq" id="WP_109744670.1">
    <property type="nucleotide sequence ID" value="NZ_QGGO01000028.1"/>
</dbReference>
<dbReference type="PANTHER" id="PTHR36842">
    <property type="entry name" value="PROTEIN TOLB HOMOLOG"/>
    <property type="match status" value="1"/>
</dbReference>
<sequence length="972" mass="111207">MKKRILFFTFLFISFSFFGQDNLSQNPASLRWSQIKTPHFRLIFPTQISSTVLRSANVLEKVYTPVSKSLGHEPRNISVIFQNQTTESNGFVSLLPRRTEFFTTSPQDYSLLGNNNWLDLLSVHEFRHIVQNDKALVGASKLFYNIFGNNGLAALTSLTVPNWFWEGDAVGIESSLTTSGRGRIPTFDMALRTQLLTKGTYSYSKAVCRSYKDFIPNHYVSGYFMTTYLKNKYGEKAWDNILKNTYEFPFYPFSFSNNIKKTTGLKTEALYRNAFDDISDKWKNQIAEIKETSVKYLKTKNNRYFSNYEFPQILPDGRILALKSGLSDIQQLVILDSLQQEQKVLELGILNESGTLSAVGSKVVWSEFNYDARWGQRDFSVIKMYDFDSKKVKSVTHKSKFTSPSLSPDTKRIVALENSSEGKTSLVILNSENGLEEKRFKNEKNAFYIHPRWSEDSLIYAVKLSDGLKTIVEINSQTGVERELFSPVNENIAYPVRKGDYILFNSGISGIDNIYAVNLKTNQRFQVTNRKFGAFNPSFSNDGKTLYFNDFSIKGHQIVSMPFVPQSFLPFDELLYKPVKYFGEMVLQEAGENLLKDIPTTNFEVKPYRKANIFNVYSWGLVLNSSDANTLNFGVSSKDLLSTTSISGGYTYNANENRGQYYTNISYQGWYPTLNFSYTNGQRQAEFYSDKQSPLDSLLSDRWNQQQIVLGVGLPLNLTRSKFLRSLNVGVNFANTKVSGYDLKVRTPTLRFDGDLNSMIYTLNYVSQLKMATRDIAPRFAQFVNIYYRNLPFESDVNGGIMSCQAGFYFPGMLPHHSLKVQAAFQHQDGFKTITGSPNDNLYLFSSPVFFPRGNTYRAFENLVTASIEYRLPLFEPDFSIGRLLYIKRIKANFFGDFAKGSTFYNWTELKDGKQVMFIRSNIGNYTSLGIDLTAQFHIMRFSQQFEAGFRTIYLPNIGQYLFQPLILNIGF</sequence>
<dbReference type="OrthoDB" id="9799878at2"/>
<dbReference type="Pfam" id="PF07676">
    <property type="entry name" value="PD40"/>
    <property type="match status" value="1"/>
</dbReference>
<gene>
    <name evidence="3" type="ORF">LV89_04006</name>
</gene>
<evidence type="ECO:0000256" key="2">
    <source>
        <dbReference type="SAM" id="SignalP"/>
    </source>
</evidence>
<feature type="chain" id="PRO_5016280917" evidence="2">
    <location>
        <begin position="20"/>
        <end position="972"/>
    </location>
</feature>
<dbReference type="SUPFAM" id="SSF69304">
    <property type="entry name" value="Tricorn protease N-terminal domain"/>
    <property type="match status" value="1"/>
</dbReference>
<name>A0A316DLC5_9BACT</name>
<reference evidence="3 4" key="1">
    <citation type="submission" date="2018-05" db="EMBL/GenBank/DDBJ databases">
        <title>Genomic Encyclopedia of Archaeal and Bacterial Type Strains, Phase II (KMG-II): from individual species to whole genera.</title>
        <authorList>
            <person name="Goeker M."/>
        </authorList>
    </citation>
    <scope>NUCLEOTIDE SEQUENCE [LARGE SCALE GENOMIC DNA]</scope>
    <source>
        <strain evidence="3 4">DSM 22214</strain>
    </source>
</reference>
<dbReference type="AlphaFoldDB" id="A0A316DLC5"/>
<organism evidence="3 4">
    <name type="scientific">Arcicella aurantiaca</name>
    <dbReference type="NCBI Taxonomy" id="591202"/>
    <lineage>
        <taxon>Bacteria</taxon>
        <taxon>Pseudomonadati</taxon>
        <taxon>Bacteroidota</taxon>
        <taxon>Cytophagia</taxon>
        <taxon>Cytophagales</taxon>
        <taxon>Flectobacillaceae</taxon>
        <taxon>Arcicella</taxon>
    </lineage>
</organism>
<evidence type="ECO:0000256" key="1">
    <source>
        <dbReference type="ARBA" id="ARBA00009820"/>
    </source>
</evidence>
<comment type="similarity">
    <text evidence="1">Belongs to the TolB family.</text>
</comment>
<evidence type="ECO:0000313" key="4">
    <source>
        <dbReference type="Proteomes" id="UP000245489"/>
    </source>
</evidence>